<dbReference type="AlphaFoldDB" id="A0A4R3NEK1"/>
<sequence length="72" mass="7859">MPSEICVHCPASPEVLGAEDVLDLLDFSREARAFVLRPPLEAHVSLMATQFQATSTEGRFEMAITLKDKGLA</sequence>
<reference evidence="1 2" key="1">
    <citation type="submission" date="2019-03" db="EMBL/GenBank/DDBJ databases">
        <title>Freshwater and sediment microbial communities from various areas in North America, analyzing microbe dynamics in response to fracking.</title>
        <authorList>
            <person name="Lamendella R."/>
        </authorList>
    </citation>
    <scope>NUCLEOTIDE SEQUENCE [LARGE SCALE GENOMIC DNA]</scope>
    <source>
        <strain evidence="1 2">175.2</strain>
    </source>
</reference>
<accession>A0A4R3NEK1</accession>
<evidence type="ECO:0000313" key="2">
    <source>
        <dbReference type="Proteomes" id="UP000295097"/>
    </source>
</evidence>
<evidence type="ECO:0000313" key="1">
    <source>
        <dbReference type="EMBL" id="TCT28175.1"/>
    </source>
</evidence>
<organism evidence="1 2">
    <name type="scientific">Martelella mediterranea</name>
    <dbReference type="NCBI Taxonomy" id="293089"/>
    <lineage>
        <taxon>Bacteria</taxon>
        <taxon>Pseudomonadati</taxon>
        <taxon>Pseudomonadota</taxon>
        <taxon>Alphaproteobacteria</taxon>
        <taxon>Hyphomicrobiales</taxon>
        <taxon>Aurantimonadaceae</taxon>
        <taxon>Martelella</taxon>
    </lineage>
</organism>
<comment type="caution">
    <text evidence="1">The sequence shown here is derived from an EMBL/GenBank/DDBJ whole genome shotgun (WGS) entry which is preliminary data.</text>
</comment>
<protein>
    <submittedName>
        <fullName evidence="1">Uncharacterized protein</fullName>
    </submittedName>
</protein>
<keyword evidence="2" id="KW-1185">Reference proteome</keyword>
<gene>
    <name evidence="1" type="ORF">EDC90_10653</name>
</gene>
<dbReference type="Proteomes" id="UP000295097">
    <property type="component" value="Unassembled WGS sequence"/>
</dbReference>
<dbReference type="EMBL" id="SMAR01000065">
    <property type="protein sequence ID" value="TCT28175.1"/>
    <property type="molecule type" value="Genomic_DNA"/>
</dbReference>
<proteinExistence type="predicted"/>
<name>A0A4R3NEK1_9HYPH</name>